<keyword evidence="5" id="KW-0560">Oxidoreductase</keyword>
<dbReference type="InterPro" id="IPR012951">
    <property type="entry name" value="BBE"/>
</dbReference>
<evidence type="ECO:0000313" key="8">
    <source>
        <dbReference type="Proteomes" id="UP000598146"/>
    </source>
</evidence>
<dbReference type="GO" id="GO:0071949">
    <property type="term" value="F:FAD binding"/>
    <property type="evidence" value="ECO:0007669"/>
    <property type="project" value="InterPro"/>
</dbReference>
<dbReference type="Proteomes" id="UP000598146">
    <property type="component" value="Unassembled WGS sequence"/>
</dbReference>
<accession>A0A931FZ00</accession>
<dbReference type="Gene3D" id="3.30.43.10">
    <property type="entry name" value="Uridine Diphospho-n-acetylenolpyruvylglucosamine Reductase, domain 2"/>
    <property type="match status" value="1"/>
</dbReference>
<comment type="similarity">
    <text evidence="2">Belongs to the oxygen-dependent FAD-linked oxidoreductase family.</text>
</comment>
<dbReference type="GO" id="GO:0016491">
    <property type="term" value="F:oxidoreductase activity"/>
    <property type="evidence" value="ECO:0007669"/>
    <property type="project" value="UniProtKB-KW"/>
</dbReference>
<dbReference type="SUPFAM" id="SSF56176">
    <property type="entry name" value="FAD-binding/transporter-associated domain-like"/>
    <property type="match status" value="1"/>
</dbReference>
<proteinExistence type="inferred from homology"/>
<dbReference type="InterPro" id="IPR016169">
    <property type="entry name" value="FAD-bd_PCMH_sub2"/>
</dbReference>
<organism evidence="7 8">
    <name type="scientific">Actinoplanes aureus</name>
    <dbReference type="NCBI Taxonomy" id="2792083"/>
    <lineage>
        <taxon>Bacteria</taxon>
        <taxon>Bacillati</taxon>
        <taxon>Actinomycetota</taxon>
        <taxon>Actinomycetes</taxon>
        <taxon>Micromonosporales</taxon>
        <taxon>Micromonosporaceae</taxon>
        <taxon>Actinoplanes</taxon>
    </lineage>
</organism>
<dbReference type="PANTHER" id="PTHR42973:SF39">
    <property type="entry name" value="FAD-BINDING PCMH-TYPE DOMAIN-CONTAINING PROTEIN"/>
    <property type="match status" value="1"/>
</dbReference>
<evidence type="ECO:0000256" key="1">
    <source>
        <dbReference type="ARBA" id="ARBA00001974"/>
    </source>
</evidence>
<keyword evidence="8" id="KW-1185">Reference proteome</keyword>
<comment type="cofactor">
    <cofactor evidence="1">
        <name>FAD</name>
        <dbReference type="ChEBI" id="CHEBI:57692"/>
    </cofactor>
</comment>
<keyword evidence="3" id="KW-0285">Flavoprotein</keyword>
<dbReference type="PANTHER" id="PTHR42973">
    <property type="entry name" value="BINDING OXIDOREDUCTASE, PUTATIVE (AFU_ORTHOLOGUE AFUA_1G17690)-RELATED"/>
    <property type="match status" value="1"/>
</dbReference>
<dbReference type="EMBL" id="JADQTO010000010">
    <property type="protein sequence ID" value="MBG0564252.1"/>
    <property type="molecule type" value="Genomic_DNA"/>
</dbReference>
<dbReference type="RefSeq" id="WP_196416025.1">
    <property type="nucleotide sequence ID" value="NZ_JADQTO010000010.1"/>
</dbReference>
<dbReference type="AlphaFoldDB" id="A0A931FZ00"/>
<dbReference type="Pfam" id="PF08031">
    <property type="entry name" value="BBE"/>
    <property type="match status" value="1"/>
</dbReference>
<dbReference type="InterPro" id="IPR036318">
    <property type="entry name" value="FAD-bd_PCMH-like_sf"/>
</dbReference>
<dbReference type="InterPro" id="IPR016167">
    <property type="entry name" value="FAD-bd_PCMH_sub1"/>
</dbReference>
<name>A0A931FZ00_9ACTN</name>
<reference evidence="7" key="1">
    <citation type="submission" date="2020-11" db="EMBL/GenBank/DDBJ databases">
        <title>Isolation and identification of active actinomycetes.</title>
        <authorList>
            <person name="Sun X."/>
        </authorList>
    </citation>
    <scope>NUCLEOTIDE SEQUENCE</scope>
    <source>
        <strain evidence="7">NEAU-A11</strain>
    </source>
</reference>
<evidence type="ECO:0000259" key="6">
    <source>
        <dbReference type="PROSITE" id="PS51387"/>
    </source>
</evidence>
<dbReference type="Gene3D" id="3.40.462.20">
    <property type="match status" value="1"/>
</dbReference>
<evidence type="ECO:0000313" key="7">
    <source>
        <dbReference type="EMBL" id="MBG0564252.1"/>
    </source>
</evidence>
<protein>
    <submittedName>
        <fullName evidence="7">FAD-binding protein</fullName>
    </submittedName>
</protein>
<dbReference type="Pfam" id="PF01565">
    <property type="entry name" value="FAD_binding_4"/>
    <property type="match status" value="1"/>
</dbReference>
<sequence length="406" mass="43103">MSIHLFPGDDGYDENRKALNPALDPYPASIALATSAADVRAAVLAARRHRLPFAVQATGHGTHVAHDGALLLRTGGMASVLVDPDRRIARVGPGARWRDVLAAAAPLGLAPLSGSSPDVGVTGYTLGGGLGWLARKYGLAADSVLRARVVTADGDLITADADHHADLFWALRGGGGSFGVVTDLEFRLYPVSRVYAGTVTFGRERAAETLTHYRQWIERVPDELSTAIVLTRDGKLTIKAMYAGDPDHGRRLLEPLWRTAGPVREDTMRVVDYSAASMGGTFARTFDQVRTLADDLVHALVSEPDTTVEIRHWGGRIARDTGAAAHRDAPLSVILDTVPSERVTDALGHGGIGSSFLNFLPDPSRVATAFTAANWDALGRVKAAYDPDHFFGAGLAIAPAVARVSA</sequence>
<dbReference type="InterPro" id="IPR016166">
    <property type="entry name" value="FAD-bd_PCMH"/>
</dbReference>
<evidence type="ECO:0000256" key="2">
    <source>
        <dbReference type="ARBA" id="ARBA00005466"/>
    </source>
</evidence>
<dbReference type="PROSITE" id="PS51387">
    <property type="entry name" value="FAD_PCMH"/>
    <property type="match status" value="1"/>
</dbReference>
<dbReference type="InterPro" id="IPR050416">
    <property type="entry name" value="FAD-linked_Oxidoreductase"/>
</dbReference>
<gene>
    <name evidence="7" type="ORF">I4J89_22655</name>
</gene>
<evidence type="ECO:0000256" key="4">
    <source>
        <dbReference type="ARBA" id="ARBA00022827"/>
    </source>
</evidence>
<comment type="caution">
    <text evidence="7">The sequence shown here is derived from an EMBL/GenBank/DDBJ whole genome shotgun (WGS) entry which is preliminary data.</text>
</comment>
<evidence type="ECO:0000256" key="5">
    <source>
        <dbReference type="ARBA" id="ARBA00023002"/>
    </source>
</evidence>
<evidence type="ECO:0000256" key="3">
    <source>
        <dbReference type="ARBA" id="ARBA00022630"/>
    </source>
</evidence>
<dbReference type="InterPro" id="IPR006094">
    <property type="entry name" value="Oxid_FAD_bind_N"/>
</dbReference>
<feature type="domain" description="FAD-binding PCMH-type" evidence="6">
    <location>
        <begin position="23"/>
        <end position="191"/>
    </location>
</feature>
<keyword evidence="4" id="KW-0274">FAD</keyword>
<dbReference type="Gene3D" id="3.30.465.10">
    <property type="match status" value="1"/>
</dbReference>